<accession>A0A562ZQA0</accession>
<evidence type="ECO:0000259" key="8">
    <source>
        <dbReference type="Pfam" id="PF01794"/>
    </source>
</evidence>
<protein>
    <recommendedName>
        <fullName evidence="7">Protein-methionine-sulfoxide reductase heme-binding subunit MsrQ</fullName>
    </recommendedName>
    <alternativeName>
        <fullName evidence="7">Flavocytochrome MsrQ</fullName>
    </alternativeName>
</protein>
<evidence type="ECO:0000313" key="10">
    <source>
        <dbReference type="Proteomes" id="UP000318199"/>
    </source>
</evidence>
<comment type="cofactor">
    <cofactor evidence="7">
        <name>FMN</name>
        <dbReference type="ChEBI" id="CHEBI:58210"/>
    </cofactor>
    <text evidence="7">Binds 1 FMN per subunit.</text>
</comment>
<feature type="transmembrane region" description="Helical" evidence="7">
    <location>
        <begin position="52"/>
        <end position="69"/>
    </location>
</feature>
<sequence length="213" mass="23921">MSFARALLHPAAKPVLFVLCLLPFAWLFYGALANQLGANPAEYLIRSTGDWTLRFLCITLAVTPLRVMAGLPPLARFRRMLGLFVYFYVVLHLLSYSWFDMGFDVADIAKDIAKRPFILVGFAGFVLLTPLAATSFNRAVKAMGAKRWQALHKLVYVIAGLGILHFFWMRSGKNDFAEVAIYAVILAVLLGWRLQQFLRKRKGAQGSSFSLRS</sequence>
<dbReference type="AlphaFoldDB" id="A0A562ZQA0"/>
<feature type="transmembrane region" description="Helical" evidence="7">
    <location>
        <begin position="81"/>
        <end position="99"/>
    </location>
</feature>
<evidence type="ECO:0000256" key="7">
    <source>
        <dbReference type="HAMAP-Rule" id="MF_01207"/>
    </source>
</evidence>
<keyword evidence="7" id="KW-0479">Metal-binding</keyword>
<keyword evidence="5 7" id="KW-0408">Iron</keyword>
<evidence type="ECO:0000256" key="6">
    <source>
        <dbReference type="ARBA" id="ARBA00023136"/>
    </source>
</evidence>
<dbReference type="InterPro" id="IPR022837">
    <property type="entry name" value="MsrQ-like"/>
</dbReference>
<evidence type="ECO:0000256" key="2">
    <source>
        <dbReference type="ARBA" id="ARBA00022448"/>
    </source>
</evidence>
<feature type="transmembrane region" description="Helical" evidence="7">
    <location>
        <begin position="119"/>
        <end position="139"/>
    </location>
</feature>
<reference evidence="9 10" key="1">
    <citation type="submission" date="2019-07" db="EMBL/GenBank/DDBJ databases">
        <title>Caenimonas sedimenti sp. nov., isolated from activated sludge.</title>
        <authorList>
            <person name="Xu J."/>
        </authorList>
    </citation>
    <scope>NUCLEOTIDE SEQUENCE [LARGE SCALE GENOMIC DNA]</scope>
    <source>
        <strain evidence="9 10">HX-9-20</strain>
    </source>
</reference>
<dbReference type="GO" id="GO:0010181">
    <property type="term" value="F:FMN binding"/>
    <property type="evidence" value="ECO:0007669"/>
    <property type="project" value="UniProtKB-UniRule"/>
</dbReference>
<dbReference type="GO" id="GO:0016679">
    <property type="term" value="F:oxidoreductase activity, acting on diphenols and related substances as donors"/>
    <property type="evidence" value="ECO:0007669"/>
    <property type="project" value="TreeGrafter"/>
</dbReference>
<evidence type="ECO:0000256" key="3">
    <source>
        <dbReference type="ARBA" id="ARBA00022692"/>
    </source>
</evidence>
<dbReference type="InterPro" id="IPR013130">
    <property type="entry name" value="Fe3_Rdtase_TM_dom"/>
</dbReference>
<dbReference type="GO" id="GO:0009055">
    <property type="term" value="F:electron transfer activity"/>
    <property type="evidence" value="ECO:0007669"/>
    <property type="project" value="UniProtKB-UniRule"/>
</dbReference>
<comment type="subunit">
    <text evidence="7">Heterodimer of a catalytic subunit (MsrP) and a heme-binding subunit (MsrQ).</text>
</comment>
<keyword evidence="7" id="KW-0249">Electron transport</keyword>
<comment type="caution">
    <text evidence="9">The sequence shown here is derived from an EMBL/GenBank/DDBJ whole genome shotgun (WGS) entry which is preliminary data.</text>
</comment>
<keyword evidence="7" id="KW-0288">FMN</keyword>
<dbReference type="Proteomes" id="UP000318199">
    <property type="component" value="Unassembled WGS sequence"/>
</dbReference>
<keyword evidence="3 7" id="KW-0812">Transmembrane</keyword>
<dbReference type="RefSeq" id="WP_145894021.1">
    <property type="nucleotide sequence ID" value="NZ_VOBQ01000012.1"/>
</dbReference>
<feature type="domain" description="Ferric oxidoreductase" evidence="8">
    <location>
        <begin position="55"/>
        <end position="162"/>
    </location>
</feature>
<dbReference type="GO" id="GO:0020037">
    <property type="term" value="F:heme binding"/>
    <property type="evidence" value="ECO:0007669"/>
    <property type="project" value="UniProtKB-UniRule"/>
</dbReference>
<feature type="transmembrane region" description="Helical" evidence="7">
    <location>
        <begin position="176"/>
        <end position="194"/>
    </location>
</feature>
<keyword evidence="7" id="KW-0349">Heme</keyword>
<name>A0A562ZQA0_9BURK</name>
<keyword evidence="4 7" id="KW-1133">Transmembrane helix</keyword>
<comment type="function">
    <text evidence="7">Part of the MsrPQ system that repairs oxidized periplasmic proteins containing methionine sulfoxide residues (Met-O), using respiratory chain electrons. Thus protects these proteins from oxidative-stress damage caused by reactive species of oxygen and chlorine generated by the host defense mechanisms. MsrPQ is essential for the maintenance of envelope integrity under bleach stress, rescuing a wide series of structurally unrelated periplasmic proteins from methionine oxidation. MsrQ provides electrons for reduction to the reductase catalytic subunit MsrP, using the quinone pool of the respiratory chain.</text>
</comment>
<dbReference type="GO" id="GO:0046872">
    <property type="term" value="F:metal ion binding"/>
    <property type="evidence" value="ECO:0007669"/>
    <property type="project" value="UniProtKB-KW"/>
</dbReference>
<keyword evidence="2 7" id="KW-0813">Transport</keyword>
<dbReference type="GO" id="GO:0005886">
    <property type="term" value="C:plasma membrane"/>
    <property type="evidence" value="ECO:0007669"/>
    <property type="project" value="UniProtKB-SubCell"/>
</dbReference>
<keyword evidence="6 7" id="KW-0472">Membrane</keyword>
<keyword evidence="10" id="KW-1185">Reference proteome</keyword>
<dbReference type="PANTHER" id="PTHR36964:SF1">
    <property type="entry name" value="PROTEIN-METHIONINE-SULFOXIDE REDUCTASE HEME-BINDING SUBUNIT MSRQ"/>
    <property type="match status" value="1"/>
</dbReference>
<dbReference type="PANTHER" id="PTHR36964">
    <property type="entry name" value="PROTEIN-METHIONINE-SULFOXIDE REDUCTASE HEME-BINDING SUBUNIT MSRQ"/>
    <property type="match status" value="1"/>
</dbReference>
<evidence type="ECO:0000256" key="5">
    <source>
        <dbReference type="ARBA" id="ARBA00023004"/>
    </source>
</evidence>
<evidence type="ECO:0000313" key="9">
    <source>
        <dbReference type="EMBL" id="TWO70465.1"/>
    </source>
</evidence>
<feature type="transmembrane region" description="Helical" evidence="7">
    <location>
        <begin position="151"/>
        <end position="170"/>
    </location>
</feature>
<evidence type="ECO:0000256" key="4">
    <source>
        <dbReference type="ARBA" id="ARBA00022989"/>
    </source>
</evidence>
<dbReference type="HAMAP" id="MF_01207">
    <property type="entry name" value="MsrQ"/>
    <property type="match status" value="1"/>
</dbReference>
<dbReference type="Pfam" id="PF01794">
    <property type="entry name" value="Ferric_reduct"/>
    <property type="match status" value="1"/>
</dbReference>
<dbReference type="OrthoDB" id="9788328at2"/>
<dbReference type="EMBL" id="VOBQ01000012">
    <property type="protein sequence ID" value="TWO70465.1"/>
    <property type="molecule type" value="Genomic_DNA"/>
</dbReference>
<gene>
    <name evidence="7" type="primary">msrQ</name>
    <name evidence="9" type="ORF">FN976_15930</name>
</gene>
<keyword evidence="7" id="KW-1003">Cell membrane</keyword>
<organism evidence="9 10">
    <name type="scientific">Caenimonas sedimenti</name>
    <dbReference type="NCBI Taxonomy" id="2596921"/>
    <lineage>
        <taxon>Bacteria</taxon>
        <taxon>Pseudomonadati</taxon>
        <taxon>Pseudomonadota</taxon>
        <taxon>Betaproteobacteria</taxon>
        <taxon>Burkholderiales</taxon>
        <taxon>Comamonadaceae</taxon>
        <taxon>Caenimonas</taxon>
    </lineage>
</organism>
<keyword evidence="7" id="KW-0285">Flavoprotein</keyword>
<comment type="caution">
    <text evidence="7">Lacks conserved residue(s) required for the propagation of feature annotation.</text>
</comment>
<comment type="similarity">
    <text evidence="7">Belongs to the MsrQ family.</text>
</comment>
<evidence type="ECO:0000256" key="1">
    <source>
        <dbReference type="ARBA" id="ARBA00004141"/>
    </source>
</evidence>
<proteinExistence type="inferred from homology"/>
<comment type="cofactor">
    <cofactor evidence="7">
        <name>heme b</name>
        <dbReference type="ChEBI" id="CHEBI:60344"/>
    </cofactor>
    <text evidence="7">Binds 1 heme b (iron(II)-protoporphyrin IX) group per subunit.</text>
</comment>
<dbReference type="GO" id="GO:0030091">
    <property type="term" value="P:protein repair"/>
    <property type="evidence" value="ECO:0007669"/>
    <property type="project" value="UniProtKB-UniRule"/>
</dbReference>
<comment type="subcellular location">
    <subcellularLocation>
        <location evidence="7">Cell membrane</location>
        <topology evidence="7">Multi-pass membrane protein</topology>
    </subcellularLocation>
    <subcellularLocation>
        <location evidence="1">Membrane</location>
        <topology evidence="1">Multi-pass membrane protein</topology>
    </subcellularLocation>
</comment>